<dbReference type="InterPro" id="IPR022002">
    <property type="entry name" value="ChsH2_Znr"/>
</dbReference>
<sequence>MIETIPLPVTDDPVDRAFWQACLEGRLLVQRCGDCGHVQHPPRAMCPVCRSMELGWSECVGTGTIWSFTVPRPPLLPAFAGLVPYVVVIVEPDDFPGIRIVGALAGIEGNGIGGIDPETIAIGGPVRLTFVSLADDVALPCWAPVAADGSLEKDAQQ</sequence>
<evidence type="ECO:0000259" key="2">
    <source>
        <dbReference type="Pfam" id="PF12172"/>
    </source>
</evidence>
<evidence type="ECO:0000259" key="1">
    <source>
        <dbReference type="Pfam" id="PF01796"/>
    </source>
</evidence>
<reference evidence="3 4" key="1">
    <citation type="submission" date="2020-08" db="EMBL/GenBank/DDBJ databases">
        <title>Draft genome sequence of Parasphingopyxis sp. GrpM-11.</title>
        <authorList>
            <person name="Oh J."/>
            <person name="Roh D.-H."/>
        </authorList>
    </citation>
    <scope>NUCLEOTIDE SEQUENCE [LARGE SCALE GENOMIC DNA]</scope>
    <source>
        <strain evidence="3 4">GrpM-11</strain>
    </source>
</reference>
<organism evidence="3 4">
    <name type="scientific">Parasphingopyxis marina</name>
    <dbReference type="NCBI Taxonomy" id="2761622"/>
    <lineage>
        <taxon>Bacteria</taxon>
        <taxon>Pseudomonadati</taxon>
        <taxon>Pseudomonadota</taxon>
        <taxon>Alphaproteobacteria</taxon>
        <taxon>Sphingomonadales</taxon>
        <taxon>Sphingomonadaceae</taxon>
        <taxon>Parasphingopyxis</taxon>
    </lineage>
</organism>
<feature type="domain" description="ChsH2 rubredoxin-like zinc ribbon" evidence="2">
    <location>
        <begin position="19"/>
        <end position="51"/>
    </location>
</feature>
<name>A0A842HXS0_9SPHN</name>
<feature type="domain" description="ChsH2 C-terminal OB-fold" evidence="1">
    <location>
        <begin position="56"/>
        <end position="131"/>
    </location>
</feature>
<protein>
    <submittedName>
        <fullName evidence="3">OB-fold domain-containing protein</fullName>
    </submittedName>
</protein>
<proteinExistence type="predicted"/>
<dbReference type="PANTHER" id="PTHR34075:SF5">
    <property type="entry name" value="BLR3430 PROTEIN"/>
    <property type="match status" value="1"/>
</dbReference>
<dbReference type="Pfam" id="PF01796">
    <property type="entry name" value="OB_ChsH2_C"/>
    <property type="match status" value="1"/>
</dbReference>
<evidence type="ECO:0000313" key="4">
    <source>
        <dbReference type="Proteomes" id="UP000564378"/>
    </source>
</evidence>
<comment type="caution">
    <text evidence="3">The sequence shown here is derived from an EMBL/GenBank/DDBJ whole genome shotgun (WGS) entry which is preliminary data.</text>
</comment>
<dbReference type="InterPro" id="IPR012340">
    <property type="entry name" value="NA-bd_OB-fold"/>
</dbReference>
<evidence type="ECO:0000313" key="3">
    <source>
        <dbReference type="EMBL" id="MBC2778968.1"/>
    </source>
</evidence>
<dbReference type="Pfam" id="PF12172">
    <property type="entry name" value="zf-ChsH2"/>
    <property type="match status" value="1"/>
</dbReference>
<dbReference type="RefSeq" id="WP_185802269.1">
    <property type="nucleotide sequence ID" value="NZ_JACJVJ010000003.1"/>
</dbReference>
<dbReference type="EMBL" id="JACJVJ010000003">
    <property type="protein sequence ID" value="MBC2778968.1"/>
    <property type="molecule type" value="Genomic_DNA"/>
</dbReference>
<dbReference type="InterPro" id="IPR002878">
    <property type="entry name" value="ChsH2_C"/>
</dbReference>
<dbReference type="PANTHER" id="PTHR34075">
    <property type="entry name" value="BLR3430 PROTEIN"/>
    <property type="match status" value="1"/>
</dbReference>
<dbReference type="Gene3D" id="6.10.30.10">
    <property type="match status" value="1"/>
</dbReference>
<accession>A0A842HXS0</accession>
<keyword evidence="4" id="KW-1185">Reference proteome</keyword>
<gene>
    <name evidence="3" type="ORF">H6P80_15190</name>
</gene>
<dbReference type="AlphaFoldDB" id="A0A842HXS0"/>
<dbReference type="Proteomes" id="UP000564378">
    <property type="component" value="Unassembled WGS sequence"/>
</dbReference>
<dbReference type="InterPro" id="IPR052513">
    <property type="entry name" value="Thioester_dehydratase-like"/>
</dbReference>
<dbReference type="SUPFAM" id="SSF50249">
    <property type="entry name" value="Nucleic acid-binding proteins"/>
    <property type="match status" value="1"/>
</dbReference>